<proteinExistence type="inferred from homology"/>
<keyword evidence="2" id="KW-0805">Transcription regulation</keyword>
<dbReference type="GO" id="GO:0000978">
    <property type="term" value="F:RNA polymerase II cis-regulatory region sequence-specific DNA binding"/>
    <property type="evidence" value="ECO:0007669"/>
    <property type="project" value="TreeGrafter"/>
</dbReference>
<dbReference type="EMBL" id="BEZZ01000659">
    <property type="protein sequence ID" value="GCC35041.1"/>
    <property type="molecule type" value="Genomic_DNA"/>
</dbReference>
<evidence type="ECO:0000313" key="10">
    <source>
        <dbReference type="Proteomes" id="UP000287033"/>
    </source>
</evidence>
<comment type="similarity">
    <text evidence="1">Belongs to the bZIP family. ATF subfamily.</text>
</comment>
<dbReference type="SMART" id="SM00338">
    <property type="entry name" value="BRLZ"/>
    <property type="match status" value="1"/>
</dbReference>
<name>A0A401SXD2_CHIPU</name>
<evidence type="ECO:0000256" key="3">
    <source>
        <dbReference type="ARBA" id="ARBA00023125"/>
    </source>
</evidence>
<feature type="region of interest" description="Disordered" evidence="7">
    <location>
        <begin position="364"/>
        <end position="389"/>
    </location>
</feature>
<dbReference type="InterPro" id="IPR008917">
    <property type="entry name" value="TF_DNA-bd_sf"/>
</dbReference>
<evidence type="ECO:0000256" key="2">
    <source>
        <dbReference type="ARBA" id="ARBA00023015"/>
    </source>
</evidence>
<reference evidence="9 10" key="1">
    <citation type="journal article" date="2018" name="Nat. Ecol. Evol.">
        <title>Shark genomes provide insights into elasmobranch evolution and the origin of vertebrates.</title>
        <authorList>
            <person name="Hara Y"/>
            <person name="Yamaguchi K"/>
            <person name="Onimaru K"/>
            <person name="Kadota M"/>
            <person name="Koyanagi M"/>
            <person name="Keeley SD"/>
            <person name="Tatsumi K"/>
            <person name="Tanaka K"/>
            <person name="Motone F"/>
            <person name="Kageyama Y"/>
            <person name="Nozu R"/>
            <person name="Adachi N"/>
            <person name="Nishimura O"/>
            <person name="Nakagawa R"/>
            <person name="Tanegashima C"/>
            <person name="Kiyatake I"/>
            <person name="Matsumoto R"/>
            <person name="Murakumo K"/>
            <person name="Nishida K"/>
            <person name="Terakita A"/>
            <person name="Kuratani S"/>
            <person name="Sato K"/>
            <person name="Hyodo S Kuraku.S."/>
        </authorList>
    </citation>
    <scope>NUCLEOTIDE SEQUENCE [LARGE SCALE GENOMIC DNA]</scope>
</reference>
<keyword evidence="10" id="KW-1185">Reference proteome</keyword>
<evidence type="ECO:0000256" key="5">
    <source>
        <dbReference type="ARBA" id="ARBA00023163"/>
    </source>
</evidence>
<feature type="compositionally biased region" description="Basic and acidic residues" evidence="7">
    <location>
        <begin position="364"/>
        <end position="373"/>
    </location>
</feature>
<keyword evidence="5" id="KW-0804">Transcription</keyword>
<dbReference type="GO" id="GO:0000981">
    <property type="term" value="F:DNA-binding transcription factor activity, RNA polymerase II-specific"/>
    <property type="evidence" value="ECO:0007669"/>
    <property type="project" value="TreeGrafter"/>
</dbReference>
<feature type="compositionally biased region" description="Polar residues" evidence="7">
    <location>
        <begin position="338"/>
        <end position="347"/>
    </location>
</feature>
<evidence type="ECO:0000313" key="9">
    <source>
        <dbReference type="EMBL" id="GCC35041.1"/>
    </source>
</evidence>
<sequence>MEGKGFSPKFQDMTLVTGKIPAEGLPRDLDSVELLDLLFDQKDGILRHEGFNTDGIRNPEGWGMAQPSIHSGSCNEEFLSSILADAVPASPLWSSAGSDSGISEDHLSDQLDSPQHCVMSSSPHNMEAVHNEPPFQPRPEPSCWATGLRVPELGIHGAEISLGFDDWNSEPFQEEGRNIPSQPTADNFLSLTVKDLLLSNTNETHKPQLQSHQARELVLNEDEKKLLVKEGITLPSQLPLTKQEERILKKIRRKIRNKQSAQESRKKKKEYIDGLENRSLHDLESSRVFQVLSSPHSHAAGEKYSEWNDQLHVESRGTANKQDQTVNGKELTQDTESHAPNGSNSSLRIGDIAKGVTILEDLNPEDHIEDPVRGHSPWTELTPDHRDGM</sequence>
<comment type="caution">
    <text evidence="9">The sequence shown here is derived from an EMBL/GenBank/DDBJ whole genome shotgun (WGS) entry which is preliminary data.</text>
</comment>
<feature type="region of interest" description="Disordered" evidence="7">
    <location>
        <begin position="316"/>
        <end position="349"/>
    </location>
</feature>
<dbReference type="PANTHER" id="PTHR45996">
    <property type="entry name" value="AGAP001464-PB"/>
    <property type="match status" value="1"/>
</dbReference>
<dbReference type="PROSITE" id="PS00036">
    <property type="entry name" value="BZIP_BASIC"/>
    <property type="match status" value="1"/>
</dbReference>
<feature type="compositionally biased region" description="Polar residues" evidence="7">
    <location>
        <begin position="317"/>
        <end position="327"/>
    </location>
</feature>
<dbReference type="Pfam" id="PF00170">
    <property type="entry name" value="bZIP_1"/>
    <property type="match status" value="1"/>
</dbReference>
<feature type="region of interest" description="Disordered" evidence="7">
    <location>
        <begin position="93"/>
        <end position="139"/>
    </location>
</feature>
<keyword evidence="4" id="KW-0010">Activator</keyword>
<dbReference type="Gene3D" id="1.20.5.170">
    <property type="match status" value="1"/>
</dbReference>
<organism evidence="9 10">
    <name type="scientific">Chiloscyllium punctatum</name>
    <name type="common">Brownbanded bambooshark</name>
    <name type="synonym">Hemiscyllium punctatum</name>
    <dbReference type="NCBI Taxonomy" id="137246"/>
    <lineage>
        <taxon>Eukaryota</taxon>
        <taxon>Metazoa</taxon>
        <taxon>Chordata</taxon>
        <taxon>Craniata</taxon>
        <taxon>Vertebrata</taxon>
        <taxon>Chondrichthyes</taxon>
        <taxon>Elasmobranchii</taxon>
        <taxon>Galeomorphii</taxon>
        <taxon>Galeoidea</taxon>
        <taxon>Orectolobiformes</taxon>
        <taxon>Hemiscylliidae</taxon>
        <taxon>Chiloscyllium</taxon>
    </lineage>
</organism>
<dbReference type="InterPro" id="IPR004827">
    <property type="entry name" value="bZIP"/>
</dbReference>
<feature type="domain" description="BZIP" evidence="8">
    <location>
        <begin position="252"/>
        <end position="267"/>
    </location>
</feature>
<keyword evidence="6" id="KW-0539">Nucleus</keyword>
<dbReference type="InterPro" id="IPR051381">
    <property type="entry name" value="CREB_ATF_subfamily"/>
</dbReference>
<dbReference type="Proteomes" id="UP000287033">
    <property type="component" value="Unassembled WGS sequence"/>
</dbReference>
<protein>
    <recommendedName>
        <fullName evidence="8">BZIP domain-containing protein</fullName>
    </recommendedName>
</protein>
<evidence type="ECO:0000256" key="1">
    <source>
        <dbReference type="ARBA" id="ARBA00009050"/>
    </source>
</evidence>
<keyword evidence="3" id="KW-0238">DNA-binding</keyword>
<dbReference type="PANTHER" id="PTHR45996:SF1">
    <property type="entry name" value="CYCLIC AMP-RESPONSIVE ELEMENT-BINDING PROTEIN 3-LIKE PROTEIN 3"/>
    <property type="match status" value="1"/>
</dbReference>
<dbReference type="STRING" id="137246.A0A401SXD2"/>
<evidence type="ECO:0000256" key="4">
    <source>
        <dbReference type="ARBA" id="ARBA00023159"/>
    </source>
</evidence>
<dbReference type="SUPFAM" id="SSF47454">
    <property type="entry name" value="A DNA-binding domain in eukaryotic transcription factors"/>
    <property type="match status" value="1"/>
</dbReference>
<dbReference type="OrthoDB" id="674948at2759"/>
<feature type="compositionally biased region" description="Polar residues" evidence="7">
    <location>
        <begin position="110"/>
        <end position="124"/>
    </location>
</feature>
<accession>A0A401SXD2</accession>
<evidence type="ECO:0000259" key="8">
    <source>
        <dbReference type="PROSITE" id="PS00036"/>
    </source>
</evidence>
<gene>
    <name evidence="9" type="ORF">chiPu_0013521</name>
</gene>
<dbReference type="GO" id="GO:0005634">
    <property type="term" value="C:nucleus"/>
    <property type="evidence" value="ECO:0007669"/>
    <property type="project" value="TreeGrafter"/>
</dbReference>
<dbReference type="AlphaFoldDB" id="A0A401SXD2"/>
<evidence type="ECO:0000256" key="7">
    <source>
        <dbReference type="SAM" id="MobiDB-lite"/>
    </source>
</evidence>
<evidence type="ECO:0000256" key="6">
    <source>
        <dbReference type="ARBA" id="ARBA00023242"/>
    </source>
</evidence>